<dbReference type="EMBL" id="OX597825">
    <property type="protein sequence ID" value="CAI9731090.1"/>
    <property type="molecule type" value="Genomic_DNA"/>
</dbReference>
<dbReference type="AlphaFoldDB" id="A0AA36FAV1"/>
<proteinExistence type="predicted"/>
<dbReference type="Proteomes" id="UP001162480">
    <property type="component" value="Chromosome 12"/>
</dbReference>
<protein>
    <submittedName>
        <fullName evidence="1">Uncharacterized protein</fullName>
    </submittedName>
</protein>
<accession>A0AA36FAV1</accession>
<gene>
    <name evidence="1" type="ORF">OCTVUL_1B001760</name>
</gene>
<sequence length="67" mass="7742">MPQKTNTSDKTTNEDILKELKSINTQLITLNNKIEDSNLLARESKNSEDTTRYTDQFVIRLLKVKNS</sequence>
<evidence type="ECO:0000313" key="1">
    <source>
        <dbReference type="EMBL" id="CAI9731090.1"/>
    </source>
</evidence>
<keyword evidence="2" id="KW-1185">Reference proteome</keyword>
<organism evidence="1 2">
    <name type="scientific">Octopus vulgaris</name>
    <name type="common">Common octopus</name>
    <dbReference type="NCBI Taxonomy" id="6645"/>
    <lineage>
        <taxon>Eukaryota</taxon>
        <taxon>Metazoa</taxon>
        <taxon>Spiralia</taxon>
        <taxon>Lophotrochozoa</taxon>
        <taxon>Mollusca</taxon>
        <taxon>Cephalopoda</taxon>
        <taxon>Coleoidea</taxon>
        <taxon>Octopodiformes</taxon>
        <taxon>Octopoda</taxon>
        <taxon>Incirrata</taxon>
        <taxon>Octopodidae</taxon>
        <taxon>Octopus</taxon>
    </lineage>
</organism>
<name>A0AA36FAV1_OCTVU</name>
<evidence type="ECO:0000313" key="2">
    <source>
        <dbReference type="Proteomes" id="UP001162480"/>
    </source>
</evidence>
<reference evidence="1" key="1">
    <citation type="submission" date="2023-08" db="EMBL/GenBank/DDBJ databases">
        <authorList>
            <person name="Alioto T."/>
            <person name="Alioto T."/>
            <person name="Gomez Garrido J."/>
        </authorList>
    </citation>
    <scope>NUCLEOTIDE SEQUENCE</scope>
</reference>